<dbReference type="CDD" id="cd17260">
    <property type="entry name" value="RMtype1_S_EcoEI-TRD1-CR1_like"/>
    <property type="match status" value="1"/>
</dbReference>
<evidence type="ECO:0000256" key="1">
    <source>
        <dbReference type="ARBA" id="ARBA00010923"/>
    </source>
</evidence>
<dbReference type="PANTHER" id="PTHR30408:SF12">
    <property type="entry name" value="TYPE I RESTRICTION ENZYME MJAVIII SPECIFICITY SUBUNIT"/>
    <property type="match status" value="1"/>
</dbReference>
<keyword evidence="6" id="KW-1185">Reference proteome</keyword>
<evidence type="ECO:0000256" key="3">
    <source>
        <dbReference type="ARBA" id="ARBA00023125"/>
    </source>
</evidence>
<keyword evidence="5" id="KW-0378">Hydrolase</keyword>
<dbReference type="InterPro" id="IPR052021">
    <property type="entry name" value="Type-I_RS_S_subunit"/>
</dbReference>
<keyword evidence="5" id="KW-0255">Endonuclease</keyword>
<keyword evidence="2" id="KW-0680">Restriction system</keyword>
<dbReference type="EMBL" id="JBHUMV010000003">
    <property type="protein sequence ID" value="MFD2754174.1"/>
    <property type="molecule type" value="Genomic_DNA"/>
</dbReference>
<organism evidence="5 6">
    <name type="scientific">Comamonas terrae</name>
    <dbReference type="NCBI Taxonomy" id="673548"/>
    <lineage>
        <taxon>Bacteria</taxon>
        <taxon>Pseudomonadati</taxon>
        <taxon>Pseudomonadota</taxon>
        <taxon>Betaproteobacteria</taxon>
        <taxon>Burkholderiales</taxon>
        <taxon>Comamonadaceae</taxon>
        <taxon>Comamonas</taxon>
    </lineage>
</organism>
<comment type="caution">
    <text evidence="5">The sequence shown here is derived from an EMBL/GenBank/DDBJ whole genome shotgun (WGS) entry which is preliminary data.</text>
</comment>
<comment type="similarity">
    <text evidence="1">Belongs to the type-I restriction system S methylase family.</text>
</comment>
<dbReference type="InterPro" id="IPR044946">
    <property type="entry name" value="Restrct_endonuc_typeI_TRD_sf"/>
</dbReference>
<accession>A0ABW5UNK4</accession>
<dbReference type="SUPFAM" id="SSF116734">
    <property type="entry name" value="DNA methylase specificity domain"/>
    <property type="match status" value="2"/>
</dbReference>
<dbReference type="Proteomes" id="UP001597463">
    <property type="component" value="Unassembled WGS sequence"/>
</dbReference>
<dbReference type="PANTHER" id="PTHR30408">
    <property type="entry name" value="TYPE-1 RESTRICTION ENZYME ECOKI SPECIFICITY PROTEIN"/>
    <property type="match status" value="1"/>
</dbReference>
<sequence>MHLADIAQLNPKLNKSTIQEKSLASFVPMACVSEVSGSIISEEEREIEAISKGFTYFQNGDILVAKITPCFENGKIALAHVKHEHAFGSTEFHVIRPDATKVDGRYLFHFLRQPRIRIEGEKRMTGSGGQRRVPKSFLEELEISLPSLPEQRRIAAILDKAEALRSKRRKAIAKLDQLLQSVFLEMFGDPVTNSKNWPLKSFLEVGQWKSGATPSKSNSDYWIGSYPWVSPKDMKVDHIDDSQDHLNEEVFAKTSLKKIDPNHILIVVRGMILAHSFPVAINNVSIAINQDMKAIEPNSDFSSKYLISCIKSLKQRFLSVVSSAGHGTKRLDLRDAAEISIPMPDISLQKKFDDIYDKVKIQKKNLIQQETKLQEFISSIQYKYFQ</sequence>
<proteinExistence type="inferred from homology"/>
<evidence type="ECO:0000259" key="4">
    <source>
        <dbReference type="Pfam" id="PF01420"/>
    </source>
</evidence>
<feature type="domain" description="Type I restriction modification DNA specificity" evidence="4">
    <location>
        <begin position="3"/>
        <end position="167"/>
    </location>
</feature>
<evidence type="ECO:0000313" key="6">
    <source>
        <dbReference type="Proteomes" id="UP001597463"/>
    </source>
</evidence>
<keyword evidence="3" id="KW-0238">DNA-binding</keyword>
<evidence type="ECO:0000256" key="2">
    <source>
        <dbReference type="ARBA" id="ARBA00022747"/>
    </source>
</evidence>
<reference evidence="6" key="1">
    <citation type="journal article" date="2019" name="Int. J. Syst. Evol. Microbiol.">
        <title>The Global Catalogue of Microorganisms (GCM) 10K type strain sequencing project: providing services to taxonomists for standard genome sequencing and annotation.</title>
        <authorList>
            <consortium name="The Broad Institute Genomics Platform"/>
            <consortium name="The Broad Institute Genome Sequencing Center for Infectious Disease"/>
            <person name="Wu L."/>
            <person name="Ma J."/>
        </authorList>
    </citation>
    <scope>NUCLEOTIDE SEQUENCE [LARGE SCALE GENOMIC DNA]</scope>
    <source>
        <strain evidence="6">TISTR 1906</strain>
    </source>
</reference>
<evidence type="ECO:0000313" key="5">
    <source>
        <dbReference type="EMBL" id="MFD2754174.1"/>
    </source>
</evidence>
<gene>
    <name evidence="5" type="ORF">ACFSW6_08745</name>
</gene>
<name>A0ABW5UNK4_9BURK</name>
<dbReference type="GO" id="GO:0016787">
    <property type="term" value="F:hydrolase activity"/>
    <property type="evidence" value="ECO:0007669"/>
    <property type="project" value="UniProtKB-KW"/>
</dbReference>
<dbReference type="Gene3D" id="3.90.220.20">
    <property type="entry name" value="DNA methylase specificity domains"/>
    <property type="match status" value="2"/>
</dbReference>
<dbReference type="InterPro" id="IPR000055">
    <property type="entry name" value="Restrct_endonuc_typeI_TRD"/>
</dbReference>
<protein>
    <submittedName>
        <fullName evidence="5">Restriction endonuclease subunit S</fullName>
        <ecNumber evidence="5">3.1.21.-</ecNumber>
    </submittedName>
</protein>
<dbReference type="GO" id="GO:0004519">
    <property type="term" value="F:endonuclease activity"/>
    <property type="evidence" value="ECO:0007669"/>
    <property type="project" value="UniProtKB-KW"/>
</dbReference>
<dbReference type="RefSeq" id="WP_083526411.1">
    <property type="nucleotide sequence ID" value="NZ_BCNT01000001.1"/>
</dbReference>
<dbReference type="Pfam" id="PF01420">
    <property type="entry name" value="Methylase_S"/>
    <property type="match status" value="2"/>
</dbReference>
<feature type="domain" description="Type I restriction modification DNA specificity" evidence="4">
    <location>
        <begin position="196"/>
        <end position="363"/>
    </location>
</feature>
<dbReference type="EC" id="3.1.21.-" evidence="5"/>
<keyword evidence="5" id="KW-0540">Nuclease</keyword>
<dbReference type="CDD" id="cd17249">
    <property type="entry name" value="RMtype1_S_EcoR124I-TRD2-CR2_like"/>
    <property type="match status" value="1"/>
</dbReference>